<evidence type="ECO:0000256" key="3">
    <source>
        <dbReference type="ARBA" id="ARBA00011245"/>
    </source>
</evidence>
<dbReference type="GO" id="GO:0005978">
    <property type="term" value="P:glycogen biosynthetic process"/>
    <property type="evidence" value="ECO:0007669"/>
    <property type="project" value="UniProtKB-UniPathway"/>
</dbReference>
<dbReference type="GO" id="GO:0016301">
    <property type="term" value="F:kinase activity"/>
    <property type="evidence" value="ECO:0007669"/>
    <property type="project" value="UniProtKB-KW"/>
</dbReference>
<keyword evidence="12" id="KW-0119">Carbohydrate metabolism</keyword>
<dbReference type="InterPro" id="IPR002575">
    <property type="entry name" value="Aminoglycoside_PTrfase"/>
</dbReference>
<dbReference type="Gene3D" id="3.90.1200.10">
    <property type="match status" value="1"/>
</dbReference>
<dbReference type="Proteomes" id="UP000198923">
    <property type="component" value="Unassembled WGS sequence"/>
</dbReference>
<dbReference type="EC" id="2.7.1.175" evidence="4"/>
<dbReference type="UniPathway" id="UPA00164"/>
<evidence type="ECO:0000313" key="17">
    <source>
        <dbReference type="EMBL" id="SDH77138.1"/>
    </source>
</evidence>
<dbReference type="STRING" id="504805.SAMN05421505_12252"/>
<name>A0A1G8F4V9_9ACTN</name>
<keyword evidence="10" id="KW-0067">ATP-binding</keyword>
<accession>A0A1G8F4V9</accession>
<dbReference type="Pfam" id="PF18085">
    <property type="entry name" value="Mak_N_cap"/>
    <property type="match status" value="1"/>
</dbReference>
<keyword evidence="8" id="KW-0547">Nucleotide-binding</keyword>
<keyword evidence="9 17" id="KW-0418">Kinase</keyword>
<comment type="catalytic activity">
    <reaction evidence="14">
        <text>D-maltose + ATP = alpha-maltose 1-phosphate + ADP + H(+)</text>
        <dbReference type="Rhea" id="RHEA:31915"/>
        <dbReference type="ChEBI" id="CHEBI:15378"/>
        <dbReference type="ChEBI" id="CHEBI:17306"/>
        <dbReference type="ChEBI" id="CHEBI:30616"/>
        <dbReference type="ChEBI" id="CHEBI:63576"/>
        <dbReference type="ChEBI" id="CHEBI:456216"/>
        <dbReference type="EC" id="2.7.1.175"/>
    </reaction>
</comment>
<dbReference type="EMBL" id="FNCN01000022">
    <property type="protein sequence ID" value="SDH77138.1"/>
    <property type="molecule type" value="Genomic_DNA"/>
</dbReference>
<evidence type="ECO:0000259" key="16">
    <source>
        <dbReference type="Pfam" id="PF18085"/>
    </source>
</evidence>
<evidence type="ECO:0000256" key="7">
    <source>
        <dbReference type="ARBA" id="ARBA00022679"/>
    </source>
</evidence>
<dbReference type="Pfam" id="PF01636">
    <property type="entry name" value="APH"/>
    <property type="match status" value="1"/>
</dbReference>
<proteinExistence type="inferred from homology"/>
<protein>
    <recommendedName>
        <fullName evidence="5">Maltokinase</fullName>
        <ecNumber evidence="4">2.7.1.175</ecNumber>
    </recommendedName>
    <alternativeName>
        <fullName evidence="13">Maltose-1-phosphate synthase</fullName>
    </alternativeName>
</protein>
<dbReference type="AlphaFoldDB" id="A0A1G8F4V9"/>
<dbReference type="SUPFAM" id="SSF56112">
    <property type="entry name" value="Protein kinase-like (PK-like)"/>
    <property type="match status" value="1"/>
</dbReference>
<evidence type="ECO:0000256" key="9">
    <source>
        <dbReference type="ARBA" id="ARBA00022777"/>
    </source>
</evidence>
<sequence>MLEELLAGWIPRQRWFAGKGRSIDAVRVESDLVLISGDPSLRHVIVEVRQGDTSDRYQLLIGARRELPQRLRHVLIGHAGVDYYDAAHDADLTGRLLTGMARGETIGRLRFRHVEGAVIDPDLRSLVLGAEQSNTSLIYGEDYICKLFRRLIPGVNPELEIVTALASRGAPHIATPYGWIETDLDGENTTLAFLQEYLATANDGWALALTSVRDFYASLPEIGADEAGGDFAAEAERLGTATARIHVELAAAFPTDVVEPPEVKHMVEGFRRRLARAIQEVPELADYTDIAEDAYDRLAATAREIPVQRVHGDYHLGQVMRTTTDWVILDFEGEPGQPLAERRALSSPLRDVAGMLRSFDYAARHLLAGHPEADRLESRATEWSARNRTAFMSGYVAGGGRLTPDDAILLRALELSKAVYEVVYEARHRPTWVSIPLAAFRDTKA</sequence>
<keyword evidence="11" id="KW-0320">Glycogen biosynthesis</keyword>
<evidence type="ECO:0000256" key="12">
    <source>
        <dbReference type="ARBA" id="ARBA00023277"/>
    </source>
</evidence>
<keyword evidence="7" id="KW-0808">Transferase</keyword>
<dbReference type="InterPro" id="IPR040999">
    <property type="entry name" value="Mak_N_cap"/>
</dbReference>
<feature type="domain" description="Aminoglycoside phosphotransferase" evidence="15">
    <location>
        <begin position="129"/>
        <end position="332"/>
    </location>
</feature>
<organism evidence="17 18">
    <name type="scientific">Sinosporangium album</name>
    <dbReference type="NCBI Taxonomy" id="504805"/>
    <lineage>
        <taxon>Bacteria</taxon>
        <taxon>Bacillati</taxon>
        <taxon>Actinomycetota</taxon>
        <taxon>Actinomycetes</taxon>
        <taxon>Streptosporangiales</taxon>
        <taxon>Streptosporangiaceae</taxon>
        <taxon>Sinosporangium</taxon>
    </lineage>
</organism>
<evidence type="ECO:0000256" key="5">
    <source>
        <dbReference type="ARBA" id="ARBA00013882"/>
    </source>
</evidence>
<evidence type="ECO:0000256" key="1">
    <source>
        <dbReference type="ARBA" id="ARBA00004964"/>
    </source>
</evidence>
<comment type="subunit">
    <text evidence="3">Monomer.</text>
</comment>
<comment type="pathway">
    <text evidence="1">Glycan biosynthesis; glycogen biosynthesis.</text>
</comment>
<evidence type="ECO:0000256" key="11">
    <source>
        <dbReference type="ARBA" id="ARBA00023056"/>
    </source>
</evidence>
<reference evidence="17 18" key="1">
    <citation type="submission" date="2016-10" db="EMBL/GenBank/DDBJ databases">
        <authorList>
            <person name="de Groot N.N."/>
        </authorList>
    </citation>
    <scope>NUCLEOTIDE SEQUENCE [LARGE SCALE GENOMIC DNA]</scope>
    <source>
        <strain evidence="17 18">CPCC 201354</strain>
    </source>
</reference>
<feature type="domain" description="Maltokinase N-terminal cap" evidence="16">
    <location>
        <begin position="9"/>
        <end position="89"/>
    </location>
</feature>
<gene>
    <name evidence="17" type="ORF">SAMN05421505_12252</name>
</gene>
<comment type="similarity">
    <text evidence="2">Belongs to the aminoglycoside phosphotransferase family.</text>
</comment>
<dbReference type="OrthoDB" id="3787729at2"/>
<evidence type="ECO:0000313" key="18">
    <source>
        <dbReference type="Proteomes" id="UP000198923"/>
    </source>
</evidence>
<evidence type="ECO:0000256" key="8">
    <source>
        <dbReference type="ARBA" id="ARBA00022741"/>
    </source>
</evidence>
<dbReference type="GO" id="GO:0005524">
    <property type="term" value="F:ATP binding"/>
    <property type="evidence" value="ECO:0007669"/>
    <property type="project" value="UniProtKB-KW"/>
</dbReference>
<keyword evidence="6" id="KW-0321">Glycogen metabolism</keyword>
<evidence type="ECO:0000256" key="10">
    <source>
        <dbReference type="ARBA" id="ARBA00022840"/>
    </source>
</evidence>
<dbReference type="RefSeq" id="WP_093172635.1">
    <property type="nucleotide sequence ID" value="NZ_FNCN01000022.1"/>
</dbReference>
<evidence type="ECO:0000256" key="6">
    <source>
        <dbReference type="ARBA" id="ARBA00022600"/>
    </source>
</evidence>
<evidence type="ECO:0000256" key="2">
    <source>
        <dbReference type="ARBA" id="ARBA00006219"/>
    </source>
</evidence>
<evidence type="ECO:0000256" key="14">
    <source>
        <dbReference type="ARBA" id="ARBA00049067"/>
    </source>
</evidence>
<keyword evidence="18" id="KW-1185">Reference proteome</keyword>
<evidence type="ECO:0000256" key="4">
    <source>
        <dbReference type="ARBA" id="ARBA00011962"/>
    </source>
</evidence>
<dbReference type="InterPro" id="IPR011009">
    <property type="entry name" value="Kinase-like_dom_sf"/>
</dbReference>
<evidence type="ECO:0000259" key="15">
    <source>
        <dbReference type="Pfam" id="PF01636"/>
    </source>
</evidence>
<evidence type="ECO:0000256" key="13">
    <source>
        <dbReference type="ARBA" id="ARBA00031251"/>
    </source>
</evidence>